<proteinExistence type="predicted"/>
<dbReference type="PANTHER" id="PTHR42085:SF1">
    <property type="entry name" value="F-BOX DOMAIN-CONTAINING PROTEIN"/>
    <property type="match status" value="1"/>
</dbReference>
<feature type="region of interest" description="Disordered" evidence="1">
    <location>
        <begin position="43"/>
        <end position="127"/>
    </location>
</feature>
<dbReference type="OrthoDB" id="5314997at2759"/>
<accession>A0A8H3EFK7</accession>
<feature type="compositionally biased region" description="Basic and acidic residues" evidence="1">
    <location>
        <begin position="71"/>
        <end position="80"/>
    </location>
</feature>
<dbReference type="AlphaFoldDB" id="A0A8H3EFK7"/>
<comment type="caution">
    <text evidence="2">The sequence shown here is derived from an EMBL/GenBank/DDBJ whole genome shotgun (WGS) entry which is preliminary data.</text>
</comment>
<dbReference type="InterPro" id="IPR038883">
    <property type="entry name" value="AN11006-like"/>
</dbReference>
<name>A0A8H3EFK7_9LECA</name>
<dbReference type="Proteomes" id="UP000664534">
    <property type="component" value="Unassembled WGS sequence"/>
</dbReference>
<feature type="compositionally biased region" description="Basic residues" evidence="1">
    <location>
        <begin position="61"/>
        <end position="70"/>
    </location>
</feature>
<evidence type="ECO:0000256" key="1">
    <source>
        <dbReference type="SAM" id="MobiDB-lite"/>
    </source>
</evidence>
<gene>
    <name evidence="2" type="ORF">IMSHALPRED_004145</name>
</gene>
<evidence type="ECO:0000313" key="3">
    <source>
        <dbReference type="Proteomes" id="UP000664534"/>
    </source>
</evidence>
<reference evidence="2" key="1">
    <citation type="submission" date="2021-03" db="EMBL/GenBank/DDBJ databases">
        <authorList>
            <person name="Tagirdzhanova G."/>
        </authorList>
    </citation>
    <scope>NUCLEOTIDE SEQUENCE</scope>
</reference>
<dbReference type="EMBL" id="CAJPDT010000002">
    <property type="protein sequence ID" value="CAF9906251.1"/>
    <property type="molecule type" value="Genomic_DNA"/>
</dbReference>
<evidence type="ECO:0000313" key="2">
    <source>
        <dbReference type="EMBL" id="CAF9906251.1"/>
    </source>
</evidence>
<protein>
    <submittedName>
        <fullName evidence="2">Uncharacterized protein</fullName>
    </submittedName>
</protein>
<keyword evidence="3" id="KW-1185">Reference proteome</keyword>
<feature type="compositionally biased region" description="Acidic residues" evidence="1">
    <location>
        <begin position="84"/>
        <end position="102"/>
    </location>
</feature>
<organism evidence="2 3">
    <name type="scientific">Imshaugia aleurites</name>
    <dbReference type="NCBI Taxonomy" id="172621"/>
    <lineage>
        <taxon>Eukaryota</taxon>
        <taxon>Fungi</taxon>
        <taxon>Dikarya</taxon>
        <taxon>Ascomycota</taxon>
        <taxon>Pezizomycotina</taxon>
        <taxon>Lecanoromycetes</taxon>
        <taxon>OSLEUM clade</taxon>
        <taxon>Lecanoromycetidae</taxon>
        <taxon>Lecanorales</taxon>
        <taxon>Lecanorineae</taxon>
        <taxon>Parmeliaceae</taxon>
        <taxon>Imshaugia</taxon>
    </lineage>
</organism>
<sequence length="518" mass="59364">MHGPVSYYDKLKVTGAKLTRHRNVRSNTKTALNMFLRPRKAKAEASSDLLDQDGSAPHNSKPVKYKRQKSHKEMGYKEIVNDIQDSDQEMEDSNQESDEDEGSLYAPTEATSELGEEKSNEYEGTMKPPPMDSCMFLVLLPRELRDKIYEHIMTLESSLSDNKSKFKCMYCPEEPAIPSYQSQLYGARNFLRTCHQIHDEGIQIFYEVNSWTLHRARLREAPIAHSSATIRDTQRRFDRIRRTKANTLFKHVNMHITLCPLAYCDYHVPDSVALDDPVAVLLFERSRDSSVIAYHKLDETAQCELFRAAVNGLVVNQTDVFPRLRSITLKVSLHAKNSVPDVLNKPLDRCGITFYVRIKLGRQGLAIRKHQYNASLQSSAPGGVINDLCHSQHVEDEAHNEVPDTSILDDSWVLRFLDPRRRMLSPLKQLLDVQSVEVERRWTVRYRQHDVENGNAVIRAQPLRRMWRFRTVGEMLEGAGAGFGEFLDPALEYLGTSLEDVVEIKENTAKDIEHQLIP</sequence>
<dbReference type="PANTHER" id="PTHR42085">
    <property type="entry name" value="F-BOX DOMAIN-CONTAINING PROTEIN"/>
    <property type="match status" value="1"/>
</dbReference>